<evidence type="ECO:0000256" key="1">
    <source>
        <dbReference type="ARBA" id="ARBA00004141"/>
    </source>
</evidence>
<dbReference type="OrthoDB" id="6133115at2759"/>
<dbReference type="PROSITE" id="PS50850">
    <property type="entry name" value="MFS"/>
    <property type="match status" value="1"/>
</dbReference>
<dbReference type="SUPFAM" id="SSF103473">
    <property type="entry name" value="MFS general substrate transporter"/>
    <property type="match status" value="1"/>
</dbReference>
<protein>
    <recommendedName>
        <fullName evidence="9">Major facilitator superfamily (MFS) profile domain-containing protein</fullName>
    </recommendedName>
</protein>
<evidence type="ECO:0000313" key="10">
    <source>
        <dbReference type="EMBL" id="BCS19426.1"/>
    </source>
</evidence>
<evidence type="ECO:0000256" key="5">
    <source>
        <dbReference type="ARBA" id="ARBA00022989"/>
    </source>
</evidence>
<feature type="transmembrane region" description="Helical" evidence="8">
    <location>
        <begin position="12"/>
        <end position="30"/>
    </location>
</feature>
<organism evidence="10 11">
    <name type="scientific">Aspergillus puulaauensis</name>
    <dbReference type="NCBI Taxonomy" id="1220207"/>
    <lineage>
        <taxon>Eukaryota</taxon>
        <taxon>Fungi</taxon>
        <taxon>Dikarya</taxon>
        <taxon>Ascomycota</taxon>
        <taxon>Pezizomycotina</taxon>
        <taxon>Eurotiomycetes</taxon>
        <taxon>Eurotiomycetidae</taxon>
        <taxon>Eurotiales</taxon>
        <taxon>Aspergillaceae</taxon>
        <taxon>Aspergillus</taxon>
    </lineage>
</organism>
<name>A0A7R7XDH5_9EURO</name>
<feature type="transmembrane region" description="Helical" evidence="8">
    <location>
        <begin position="307"/>
        <end position="326"/>
    </location>
</feature>
<dbReference type="InterPro" id="IPR036259">
    <property type="entry name" value="MFS_trans_sf"/>
</dbReference>
<reference evidence="10" key="1">
    <citation type="submission" date="2021-01" db="EMBL/GenBank/DDBJ databases">
        <authorList>
            <consortium name="Aspergillus puulaauensis MK2 genome sequencing consortium"/>
            <person name="Kazuki M."/>
            <person name="Futagami T."/>
        </authorList>
    </citation>
    <scope>NUCLEOTIDE SEQUENCE</scope>
    <source>
        <strain evidence="10">MK2</strain>
    </source>
</reference>
<dbReference type="PROSITE" id="PS00217">
    <property type="entry name" value="SUGAR_TRANSPORT_2"/>
    <property type="match status" value="1"/>
</dbReference>
<feature type="domain" description="Major facilitator superfamily (MFS) profile" evidence="9">
    <location>
        <begin position="17"/>
        <end position="459"/>
    </location>
</feature>
<comment type="similarity">
    <text evidence="2 7">Belongs to the major facilitator superfamily. Sugar transporter (TC 2.A.1.1) family.</text>
</comment>
<feature type="transmembrane region" description="Helical" evidence="8">
    <location>
        <begin position="117"/>
        <end position="141"/>
    </location>
</feature>
<accession>A0A7R7XDH5</accession>
<feature type="transmembrane region" description="Helical" evidence="8">
    <location>
        <begin position="153"/>
        <end position="172"/>
    </location>
</feature>
<keyword evidence="11" id="KW-1185">Reference proteome</keyword>
<dbReference type="PRINTS" id="PR00171">
    <property type="entry name" value="SUGRTRNSPORT"/>
</dbReference>
<gene>
    <name evidence="10" type="ORF">APUU_12254S</name>
</gene>
<keyword evidence="4 8" id="KW-0812">Transmembrane</keyword>
<dbReference type="AlphaFoldDB" id="A0A7R7XDH5"/>
<dbReference type="PANTHER" id="PTHR48022:SF77">
    <property type="entry name" value="MAJOR FACILITATOR SUPERFAMILY (MFS) PROFILE DOMAIN-CONTAINING PROTEIN"/>
    <property type="match status" value="1"/>
</dbReference>
<dbReference type="PANTHER" id="PTHR48022">
    <property type="entry name" value="PLASTIDIC GLUCOSE TRANSPORTER 4"/>
    <property type="match status" value="1"/>
</dbReference>
<dbReference type="GO" id="GO:0016020">
    <property type="term" value="C:membrane"/>
    <property type="evidence" value="ECO:0007669"/>
    <property type="project" value="UniProtKB-SubCell"/>
</dbReference>
<dbReference type="FunFam" id="1.20.1250.20:FF:000078">
    <property type="entry name" value="MFS maltose transporter, putative"/>
    <property type="match status" value="1"/>
</dbReference>
<comment type="subcellular location">
    <subcellularLocation>
        <location evidence="1">Membrane</location>
        <topology evidence="1">Multi-pass membrane protein</topology>
    </subcellularLocation>
</comment>
<dbReference type="GeneID" id="64969431"/>
<evidence type="ECO:0000256" key="6">
    <source>
        <dbReference type="ARBA" id="ARBA00023136"/>
    </source>
</evidence>
<dbReference type="NCBIfam" id="TIGR00879">
    <property type="entry name" value="SP"/>
    <property type="match status" value="1"/>
</dbReference>
<dbReference type="InterPro" id="IPR003663">
    <property type="entry name" value="Sugar/inositol_transpt"/>
</dbReference>
<dbReference type="EMBL" id="AP024443">
    <property type="protein sequence ID" value="BCS19426.1"/>
    <property type="molecule type" value="Genomic_DNA"/>
</dbReference>
<evidence type="ECO:0000313" key="11">
    <source>
        <dbReference type="Proteomes" id="UP000654913"/>
    </source>
</evidence>
<dbReference type="InterPro" id="IPR020846">
    <property type="entry name" value="MFS_dom"/>
</dbReference>
<keyword evidence="3 7" id="KW-0813">Transport</keyword>
<dbReference type="Proteomes" id="UP000654913">
    <property type="component" value="Chromosome 1"/>
</dbReference>
<feature type="transmembrane region" description="Helical" evidence="8">
    <location>
        <begin position="364"/>
        <end position="383"/>
    </location>
</feature>
<dbReference type="InterPro" id="IPR050360">
    <property type="entry name" value="MFS_Sugar_Transporters"/>
</dbReference>
<evidence type="ECO:0000256" key="8">
    <source>
        <dbReference type="SAM" id="Phobius"/>
    </source>
</evidence>
<feature type="transmembrane region" description="Helical" evidence="8">
    <location>
        <begin position="93"/>
        <end position="111"/>
    </location>
</feature>
<dbReference type="InterPro" id="IPR005829">
    <property type="entry name" value="Sugar_transporter_CS"/>
</dbReference>
<dbReference type="InterPro" id="IPR005828">
    <property type="entry name" value="MFS_sugar_transport-like"/>
</dbReference>
<feature type="transmembrane region" description="Helical" evidence="8">
    <location>
        <begin position="432"/>
        <end position="455"/>
    </location>
</feature>
<evidence type="ECO:0000256" key="3">
    <source>
        <dbReference type="ARBA" id="ARBA00022448"/>
    </source>
</evidence>
<evidence type="ECO:0000256" key="4">
    <source>
        <dbReference type="ARBA" id="ARBA00022692"/>
    </source>
</evidence>
<feature type="transmembrane region" description="Helical" evidence="8">
    <location>
        <begin position="338"/>
        <end position="358"/>
    </location>
</feature>
<evidence type="ECO:0000256" key="2">
    <source>
        <dbReference type="ARBA" id="ARBA00010992"/>
    </source>
</evidence>
<reference evidence="10" key="2">
    <citation type="submission" date="2021-02" db="EMBL/GenBank/DDBJ databases">
        <title>Aspergillus puulaauensis MK2 genome sequence.</title>
        <authorList>
            <person name="Futagami T."/>
            <person name="Mori K."/>
            <person name="Kadooka C."/>
            <person name="Tanaka T."/>
        </authorList>
    </citation>
    <scope>NUCLEOTIDE SEQUENCE</scope>
    <source>
        <strain evidence="10">MK2</strain>
    </source>
</reference>
<feature type="transmembrane region" description="Helical" evidence="8">
    <location>
        <begin position="184"/>
        <end position="205"/>
    </location>
</feature>
<sequence>MFGIDLNFAHYKWAFIYCSVSALGALVFGYDNTYYSGILGMQEFKNDYGTQVIDGKKALATDFTSLTTSSIYIGDMLGALSSGVLNDRFGRKAVLLIAAFFVLAGGIAQVVDTHFEAVISVGRILIGIGVGNFTVTSLLYIGEVAPVEVRSPALYLFQFLQSCSQLVAAGLTQGTNGISSSLSYKLPMGGLVILPVAAFILVPFIPESPTWYVSRGRRDEAQSALRKIHRSNPTYDSSADLELLEKSREHEEEQLAASSWKSLLLDPIERKKLLWAAGGMYAQQICGIIFFYNYGVVFAQELGVSQPFTITLITMILQIIAVAISVLTANKLKRRSNLLYSTGLILLAFIIIGGIGTQKNLSTASKYVIVVFSYVVICAYNFGQGPLTFAITRELSVGVNQNKIISVSIFALYFFLWLISFTAPYLYNSAGLGPMVGFVYAGTTVTSLAWVWFCVGETQGRTRLEISLLVENGIPARRWGMHVFERGSTTAQEGVEKVDVSHVD</sequence>
<dbReference type="KEGG" id="apuu:APUU_12254S"/>
<proteinExistence type="inferred from homology"/>
<evidence type="ECO:0000259" key="9">
    <source>
        <dbReference type="PROSITE" id="PS50850"/>
    </source>
</evidence>
<dbReference type="RefSeq" id="XP_041551620.1">
    <property type="nucleotide sequence ID" value="XM_041698435.1"/>
</dbReference>
<feature type="transmembrane region" description="Helical" evidence="8">
    <location>
        <begin position="273"/>
        <end position="295"/>
    </location>
</feature>
<dbReference type="Pfam" id="PF00083">
    <property type="entry name" value="Sugar_tr"/>
    <property type="match status" value="1"/>
</dbReference>
<dbReference type="Gene3D" id="1.20.1250.20">
    <property type="entry name" value="MFS general substrate transporter like domains"/>
    <property type="match status" value="1"/>
</dbReference>
<keyword evidence="6 8" id="KW-0472">Membrane</keyword>
<dbReference type="GO" id="GO:0005351">
    <property type="term" value="F:carbohydrate:proton symporter activity"/>
    <property type="evidence" value="ECO:0007669"/>
    <property type="project" value="TreeGrafter"/>
</dbReference>
<evidence type="ECO:0000256" key="7">
    <source>
        <dbReference type="RuleBase" id="RU003346"/>
    </source>
</evidence>
<feature type="transmembrane region" description="Helical" evidence="8">
    <location>
        <begin position="404"/>
        <end position="426"/>
    </location>
</feature>
<keyword evidence="5 8" id="KW-1133">Transmembrane helix</keyword>